<feature type="compositionally biased region" description="Pro residues" evidence="2">
    <location>
        <begin position="229"/>
        <end position="243"/>
    </location>
</feature>
<dbReference type="EMBL" id="BKCJ010009614">
    <property type="protein sequence ID" value="GEU87791.1"/>
    <property type="molecule type" value="Genomic_DNA"/>
</dbReference>
<comment type="caution">
    <text evidence="3">The sequence shown here is derived from an EMBL/GenBank/DDBJ whole genome shotgun (WGS) entry which is preliminary data.</text>
</comment>
<name>A0A6L2NN80_TANCI</name>
<organism evidence="3">
    <name type="scientific">Tanacetum cinerariifolium</name>
    <name type="common">Dalmatian daisy</name>
    <name type="synonym">Chrysanthemum cinerariifolium</name>
    <dbReference type="NCBI Taxonomy" id="118510"/>
    <lineage>
        <taxon>Eukaryota</taxon>
        <taxon>Viridiplantae</taxon>
        <taxon>Streptophyta</taxon>
        <taxon>Embryophyta</taxon>
        <taxon>Tracheophyta</taxon>
        <taxon>Spermatophyta</taxon>
        <taxon>Magnoliopsida</taxon>
        <taxon>eudicotyledons</taxon>
        <taxon>Gunneridae</taxon>
        <taxon>Pentapetalae</taxon>
        <taxon>asterids</taxon>
        <taxon>campanulids</taxon>
        <taxon>Asterales</taxon>
        <taxon>Asteraceae</taxon>
        <taxon>Asteroideae</taxon>
        <taxon>Anthemideae</taxon>
        <taxon>Anthemidinae</taxon>
        <taxon>Tanacetum</taxon>
    </lineage>
</organism>
<gene>
    <name evidence="3" type="ORF">Tci_059769</name>
</gene>
<dbReference type="AlphaFoldDB" id="A0A6L2NN80"/>
<evidence type="ECO:0000256" key="2">
    <source>
        <dbReference type="SAM" id="MobiDB-lite"/>
    </source>
</evidence>
<sequence length="630" mass="71272">MAFTFANTHNMIAYLTKSDASEGFDQIIDFLNASLIKYALTVNPNIYVSYIKQFWSSVLVKNVNDVTRLQALVDKKKIIITEATIKDALLLNDAESIDCLPNEEILTELSRMGYKKPSTKLTFYKAFFSPQWKFLIHTILQCMSAKMMSWNEYSSSMLQLSSTFQQYSSPALTQKVFANMRRVGKGFSGVDTSLFEGMTVAQQDDDIADEGAASVVVDDIPTAADEPTIPSPTPTTQPPPPSQDLPSTSQDKIAQSLEITKLKQRVKKLERRNKLKVSKLRRLKRVGTTQKVGTSKDTITDDVSKQGRIISCMVVDEDVTLKDVDVVAKDVDDVEKTVEIEESVDVQGRKTESQAQIYQIDLEHADKVLSMQDDKLEPSDATITAADTPITDVALTAAPSAARRRKGVVIKDPEETATPSIIINSKAKSKDKGKGILREEKQDNAMMRYQALKRKPQTKAQARKNMMIYLRNMAGFKMDYFKGIEYDDIHPIFKKYFNSNVAFLGKTRDQMEEEDSKALKRTSKSQAEKAAMKQKLDEEVAELKRHLQIVPNNEDDVYTKATPLARKVPVVDYEIYTNNNKPYYKIIRADGSPQLFLSLLSLLRNFYKGDWKCYDNWLKKDLHLQSPRTS</sequence>
<evidence type="ECO:0000256" key="1">
    <source>
        <dbReference type="SAM" id="Coils"/>
    </source>
</evidence>
<protein>
    <recommendedName>
        <fullName evidence="4">Xylulose kinase-1</fullName>
    </recommendedName>
</protein>
<feature type="region of interest" description="Disordered" evidence="2">
    <location>
        <begin position="223"/>
        <end position="250"/>
    </location>
</feature>
<evidence type="ECO:0008006" key="4">
    <source>
        <dbReference type="Google" id="ProtNLM"/>
    </source>
</evidence>
<proteinExistence type="predicted"/>
<reference evidence="3" key="1">
    <citation type="journal article" date="2019" name="Sci. Rep.">
        <title>Draft genome of Tanacetum cinerariifolium, the natural source of mosquito coil.</title>
        <authorList>
            <person name="Yamashiro T."/>
            <person name="Shiraishi A."/>
            <person name="Satake H."/>
            <person name="Nakayama K."/>
        </authorList>
    </citation>
    <scope>NUCLEOTIDE SEQUENCE</scope>
</reference>
<accession>A0A6L2NN80</accession>
<keyword evidence="1" id="KW-0175">Coiled coil</keyword>
<evidence type="ECO:0000313" key="3">
    <source>
        <dbReference type="EMBL" id="GEU87791.1"/>
    </source>
</evidence>
<feature type="coiled-coil region" evidence="1">
    <location>
        <begin position="252"/>
        <end position="286"/>
    </location>
</feature>